<organism evidence="4 5">
    <name type="scientific">Thiovibrio frasassiensis</name>
    <dbReference type="NCBI Taxonomy" id="2984131"/>
    <lineage>
        <taxon>Bacteria</taxon>
        <taxon>Pseudomonadati</taxon>
        <taxon>Thermodesulfobacteriota</taxon>
        <taxon>Desulfobulbia</taxon>
        <taxon>Desulfobulbales</taxon>
        <taxon>Thiovibrionaceae</taxon>
        <taxon>Thiovibrio</taxon>
    </lineage>
</organism>
<evidence type="ECO:0000313" key="4">
    <source>
        <dbReference type="EMBL" id="MDG4476694.1"/>
    </source>
</evidence>
<name>A0A9X4RME9_9BACT</name>
<feature type="binding site" evidence="2">
    <location>
        <position position="161"/>
    </location>
    <ligand>
        <name>Mn(2+)</name>
        <dbReference type="ChEBI" id="CHEBI:29035"/>
        <label>2</label>
    </ligand>
</feature>
<dbReference type="GO" id="GO:0050118">
    <property type="term" value="F:N-acetyldiaminopimelate deacetylase activity"/>
    <property type="evidence" value="ECO:0007669"/>
    <property type="project" value="UniProtKB-ARBA"/>
</dbReference>
<dbReference type="PANTHER" id="PTHR11014">
    <property type="entry name" value="PEPTIDASE M20 FAMILY MEMBER"/>
    <property type="match status" value="1"/>
</dbReference>
<dbReference type="Pfam" id="PF07687">
    <property type="entry name" value="M20_dimer"/>
    <property type="match status" value="1"/>
</dbReference>
<comment type="caution">
    <text evidence="4">The sequence shown here is derived from an EMBL/GenBank/DDBJ whole genome shotgun (WGS) entry which is preliminary data.</text>
</comment>
<reference evidence="4" key="1">
    <citation type="journal article" date="2022" name="bioRxiv">
        <title>Thiovibrio frasassiensisgen. nov., sp. nov., an autotrophic, elemental sulfur disproportionating bacterium isolated from sulfidic karst sediment, and proposal of Thiovibrionaceae fam. nov.</title>
        <authorList>
            <person name="Aronson H."/>
            <person name="Thomas C."/>
            <person name="Bhattacharyya M."/>
            <person name="Eckstein S."/>
            <person name="Jensen S."/>
            <person name="Barco R."/>
            <person name="Macalady J."/>
            <person name="Amend J."/>
        </authorList>
    </citation>
    <scope>NUCLEOTIDE SEQUENCE</scope>
    <source>
        <strain evidence="4">RS19-109</strain>
    </source>
</reference>
<dbReference type="SUPFAM" id="SSF55031">
    <property type="entry name" value="Bacterial exopeptidase dimerisation domain"/>
    <property type="match status" value="1"/>
</dbReference>
<protein>
    <submittedName>
        <fullName evidence="4">Amidohydrolase</fullName>
    </submittedName>
</protein>
<dbReference type="NCBIfam" id="TIGR01891">
    <property type="entry name" value="amidohydrolases"/>
    <property type="match status" value="1"/>
</dbReference>
<dbReference type="InterPro" id="IPR011650">
    <property type="entry name" value="Peptidase_M20_dimer"/>
</dbReference>
<feature type="binding site" evidence="2">
    <location>
        <position position="360"/>
    </location>
    <ligand>
        <name>Mn(2+)</name>
        <dbReference type="ChEBI" id="CHEBI:29035"/>
        <label>2</label>
    </ligand>
</feature>
<feature type="binding site" evidence="2">
    <location>
        <position position="103"/>
    </location>
    <ligand>
        <name>Mn(2+)</name>
        <dbReference type="ChEBI" id="CHEBI:29035"/>
        <label>2</label>
    </ligand>
</feature>
<feature type="domain" description="Peptidase M20 dimerisation" evidence="3">
    <location>
        <begin position="185"/>
        <end position="272"/>
    </location>
</feature>
<dbReference type="Pfam" id="PF01546">
    <property type="entry name" value="Peptidase_M20"/>
    <property type="match status" value="1"/>
</dbReference>
<dbReference type="Gene3D" id="3.30.70.360">
    <property type="match status" value="1"/>
</dbReference>
<dbReference type="PIRSF" id="PIRSF005962">
    <property type="entry name" value="Pept_M20D_amidohydro"/>
    <property type="match status" value="1"/>
</dbReference>
<gene>
    <name evidence="4" type="ORF">OLX77_11075</name>
</gene>
<dbReference type="SUPFAM" id="SSF53187">
    <property type="entry name" value="Zn-dependent exopeptidases"/>
    <property type="match status" value="1"/>
</dbReference>
<reference evidence="4" key="2">
    <citation type="submission" date="2022-10" db="EMBL/GenBank/DDBJ databases">
        <authorList>
            <person name="Aronson H.S."/>
        </authorList>
    </citation>
    <scope>NUCLEOTIDE SEQUENCE</scope>
    <source>
        <strain evidence="4">RS19-109</strain>
    </source>
</reference>
<evidence type="ECO:0000256" key="1">
    <source>
        <dbReference type="ARBA" id="ARBA00022801"/>
    </source>
</evidence>
<dbReference type="GO" id="GO:0046872">
    <property type="term" value="F:metal ion binding"/>
    <property type="evidence" value="ECO:0007669"/>
    <property type="project" value="UniProtKB-KW"/>
</dbReference>
<dbReference type="Gene3D" id="3.40.630.10">
    <property type="entry name" value="Zn peptidases"/>
    <property type="match status" value="1"/>
</dbReference>
<keyword evidence="2" id="KW-0464">Manganese</keyword>
<sequence length="400" mass="42270">MKILPPPSNQQIARMQEIRRQLHRHPELAFAEFATGRLIAEQLGNLGIQCREQVGRTGIVANLGHMEPGTPCVALRADMDALPITEETGLPFASETPGVMHACGHDGHVAMLLGAAALLKGIELPGRVALIFQPAEEGDGGAQGMIADGALDGVEAIFAGHIDRNYELGEIVVQPGLISAFTDEFTIEIYGPGGHAAKPHETADSILAAGQLITSIQGIVAREVHPCFPAVITIGTIHGGSAANVIASQVTLTGTIRTTSSETRALCIASLQRMTLALEQLHRVTTSFRFVEGYPPVVNDPAATRIAAEVAAGIVGQAKLKGQPLPSLGGEDFSFFLQKVPGCLVRFGAKHTELHDGPAHSPRFDFDEEVLPIGARFLAQTALSALERMGELPPPSQESA</sequence>
<dbReference type="PANTHER" id="PTHR11014:SF63">
    <property type="entry name" value="METALLOPEPTIDASE, PUTATIVE (AFU_ORTHOLOGUE AFUA_6G09600)-RELATED"/>
    <property type="match status" value="1"/>
</dbReference>
<comment type="cofactor">
    <cofactor evidence="2">
        <name>Mn(2+)</name>
        <dbReference type="ChEBI" id="CHEBI:29035"/>
    </cofactor>
    <text evidence="2">The Mn(2+) ion enhances activity.</text>
</comment>
<dbReference type="InterPro" id="IPR017439">
    <property type="entry name" value="Amidohydrolase"/>
</dbReference>
<dbReference type="Proteomes" id="UP001154240">
    <property type="component" value="Unassembled WGS sequence"/>
</dbReference>
<dbReference type="GO" id="GO:0019877">
    <property type="term" value="P:diaminopimelate biosynthetic process"/>
    <property type="evidence" value="ECO:0007669"/>
    <property type="project" value="UniProtKB-ARBA"/>
</dbReference>
<accession>A0A9X4RME9</accession>
<evidence type="ECO:0000259" key="3">
    <source>
        <dbReference type="Pfam" id="PF07687"/>
    </source>
</evidence>
<evidence type="ECO:0000313" key="5">
    <source>
        <dbReference type="Proteomes" id="UP001154240"/>
    </source>
</evidence>
<feature type="binding site" evidence="2">
    <location>
        <position position="105"/>
    </location>
    <ligand>
        <name>Mn(2+)</name>
        <dbReference type="ChEBI" id="CHEBI:29035"/>
        <label>2</label>
    </ligand>
</feature>
<dbReference type="EMBL" id="JAPHEH010000001">
    <property type="protein sequence ID" value="MDG4476694.1"/>
    <property type="molecule type" value="Genomic_DNA"/>
</dbReference>
<evidence type="ECO:0000256" key="2">
    <source>
        <dbReference type="PIRSR" id="PIRSR005962-1"/>
    </source>
</evidence>
<proteinExistence type="predicted"/>
<keyword evidence="5" id="KW-1185">Reference proteome</keyword>
<keyword evidence="1" id="KW-0378">Hydrolase</keyword>
<dbReference type="FunFam" id="3.30.70.360:FF:000001">
    <property type="entry name" value="N-acetyldiaminopimelate deacetylase"/>
    <property type="match status" value="1"/>
</dbReference>
<dbReference type="RefSeq" id="WP_307633659.1">
    <property type="nucleotide sequence ID" value="NZ_JAPHEH010000001.1"/>
</dbReference>
<dbReference type="AlphaFoldDB" id="A0A9X4RME9"/>
<keyword evidence="2" id="KW-0479">Metal-binding</keyword>
<dbReference type="InterPro" id="IPR002933">
    <property type="entry name" value="Peptidase_M20"/>
</dbReference>
<feature type="binding site" evidence="2">
    <location>
        <position position="137"/>
    </location>
    <ligand>
        <name>Mn(2+)</name>
        <dbReference type="ChEBI" id="CHEBI:29035"/>
        <label>2</label>
    </ligand>
</feature>
<dbReference type="InterPro" id="IPR036264">
    <property type="entry name" value="Bact_exopeptidase_dim_dom"/>
</dbReference>